<dbReference type="EMBL" id="VTPC01090172">
    <property type="protein sequence ID" value="KAF2884434.1"/>
    <property type="molecule type" value="Genomic_DNA"/>
</dbReference>
<gene>
    <name evidence="11" type="ORF">ILUMI_21732</name>
</gene>
<comment type="caution">
    <text evidence="11">The sequence shown here is derived from an EMBL/GenBank/DDBJ whole genome shotgun (WGS) entry which is preliminary data.</text>
</comment>
<dbReference type="GO" id="GO:0000774">
    <property type="term" value="F:adenyl-nucleotide exchange factor activity"/>
    <property type="evidence" value="ECO:0007669"/>
    <property type="project" value="TreeGrafter"/>
</dbReference>
<dbReference type="InterPro" id="IPR050693">
    <property type="entry name" value="Hsp70_NEF-Inhibitors"/>
</dbReference>
<dbReference type="GO" id="GO:0015031">
    <property type="term" value="P:protein transport"/>
    <property type="evidence" value="ECO:0007669"/>
    <property type="project" value="UniProtKB-KW"/>
</dbReference>
<keyword evidence="6" id="KW-0256">Endoplasmic reticulum</keyword>
<dbReference type="Proteomes" id="UP000801492">
    <property type="component" value="Unassembled WGS sequence"/>
</dbReference>
<evidence type="ECO:0000256" key="2">
    <source>
        <dbReference type="ARBA" id="ARBA00010588"/>
    </source>
</evidence>
<evidence type="ECO:0000256" key="5">
    <source>
        <dbReference type="ARBA" id="ARBA00022729"/>
    </source>
</evidence>
<dbReference type="PANTHER" id="PTHR19316">
    <property type="entry name" value="PROTEIN FOLDING REGULATOR"/>
    <property type="match status" value="1"/>
</dbReference>
<dbReference type="InterPro" id="IPR011989">
    <property type="entry name" value="ARM-like"/>
</dbReference>
<evidence type="ECO:0000256" key="3">
    <source>
        <dbReference type="ARBA" id="ARBA00015352"/>
    </source>
</evidence>
<protein>
    <recommendedName>
        <fullName evidence="3">Nucleotide exchange factor SIL1</fullName>
    </recommendedName>
</protein>
<evidence type="ECO:0000256" key="1">
    <source>
        <dbReference type="ARBA" id="ARBA00004319"/>
    </source>
</evidence>
<dbReference type="AlphaFoldDB" id="A0A8K0CE08"/>
<dbReference type="GO" id="GO:0005788">
    <property type="term" value="C:endoplasmic reticulum lumen"/>
    <property type="evidence" value="ECO:0007669"/>
    <property type="project" value="UniProtKB-SubCell"/>
</dbReference>
<comment type="similarity">
    <text evidence="2">Belongs to the SIL1 family.</text>
</comment>
<dbReference type="OrthoDB" id="448649at2759"/>
<comment type="subcellular location">
    <subcellularLocation>
        <location evidence="1">Endoplasmic reticulum lumen</location>
    </subcellularLocation>
</comment>
<evidence type="ECO:0000313" key="12">
    <source>
        <dbReference type="Proteomes" id="UP000801492"/>
    </source>
</evidence>
<evidence type="ECO:0000313" key="11">
    <source>
        <dbReference type="EMBL" id="KAF2884434.1"/>
    </source>
</evidence>
<proteinExistence type="inferred from homology"/>
<keyword evidence="9" id="KW-0325">Glycoprotein</keyword>
<evidence type="ECO:0000256" key="4">
    <source>
        <dbReference type="ARBA" id="ARBA00022448"/>
    </source>
</evidence>
<keyword evidence="5 10" id="KW-0732">Signal</keyword>
<evidence type="ECO:0000256" key="9">
    <source>
        <dbReference type="ARBA" id="ARBA00023180"/>
    </source>
</evidence>
<accession>A0A8K0CE08</accession>
<dbReference type="SUPFAM" id="SSF48371">
    <property type="entry name" value="ARM repeat"/>
    <property type="match status" value="1"/>
</dbReference>
<feature type="signal peptide" evidence="10">
    <location>
        <begin position="1"/>
        <end position="17"/>
    </location>
</feature>
<keyword evidence="4" id="KW-0813">Transport</keyword>
<feature type="chain" id="PRO_5035440626" description="Nucleotide exchange factor SIL1" evidence="10">
    <location>
        <begin position="18"/>
        <end position="448"/>
    </location>
</feature>
<dbReference type="InterPro" id="IPR016024">
    <property type="entry name" value="ARM-type_fold"/>
</dbReference>
<keyword evidence="8" id="KW-0811">Translocation</keyword>
<evidence type="ECO:0000256" key="8">
    <source>
        <dbReference type="ARBA" id="ARBA00023010"/>
    </source>
</evidence>
<sequence>MQLNFCLLLLLIGLCLCATDSKNNKEESADDDELFVPTREWQVVKKSQKIPKGLHVRVNLETGLTEAKLLDENETEKTSAVAEIPQTNDDEVRNSNSDSAGRLKLSEAELKEALKNIKSDYMSDKEKDKITKKFRSYEELKKELGDINLTPKTDAELIRELMDKHKTTNDVSRILTILTDLEFLVHQYDNANEFVNLNGFKEIIFKNLNSSNVNIKRESLKLLGSAVQNNAKVQIHALEMGSIGVLIKQLALDTDYSIKNRAIFALSGILRHFPIAQLKFIENAGLSVFADELAKQKNMKIQLKIVTLINDLLLEHKYVMEDNTTTNYKEKLRQYNQVNMKEKLKKHNWCDYVNNVFQNVFEIDINDHDSIEKCLNAIISIMDTCNVIISTNIKDTVIKLQSRYKHLILTEDKNEDEKDETIFNYYTHLLILCRQIIEYFNYKYKFEL</sequence>
<reference evidence="11" key="1">
    <citation type="submission" date="2019-08" db="EMBL/GenBank/DDBJ databases">
        <title>The genome of the North American firefly Photinus pyralis.</title>
        <authorList>
            <consortium name="Photinus pyralis genome working group"/>
            <person name="Fallon T.R."/>
            <person name="Sander Lower S.E."/>
            <person name="Weng J.-K."/>
        </authorList>
    </citation>
    <scope>NUCLEOTIDE SEQUENCE</scope>
    <source>
        <strain evidence="11">TRF0915ILg1</strain>
        <tissue evidence="11">Whole body</tissue>
    </source>
</reference>
<dbReference type="PANTHER" id="PTHR19316:SF35">
    <property type="entry name" value="NUCLEOTIDE EXCHANGE FACTOR SIL1"/>
    <property type="match status" value="1"/>
</dbReference>
<evidence type="ECO:0000256" key="6">
    <source>
        <dbReference type="ARBA" id="ARBA00022824"/>
    </source>
</evidence>
<evidence type="ECO:0000256" key="10">
    <source>
        <dbReference type="SAM" id="SignalP"/>
    </source>
</evidence>
<name>A0A8K0CE08_IGNLU</name>
<keyword evidence="12" id="KW-1185">Reference proteome</keyword>
<evidence type="ECO:0000256" key="7">
    <source>
        <dbReference type="ARBA" id="ARBA00022927"/>
    </source>
</evidence>
<organism evidence="11 12">
    <name type="scientific">Ignelater luminosus</name>
    <name type="common">Cucubano</name>
    <name type="synonym">Pyrophorus luminosus</name>
    <dbReference type="NCBI Taxonomy" id="2038154"/>
    <lineage>
        <taxon>Eukaryota</taxon>
        <taxon>Metazoa</taxon>
        <taxon>Ecdysozoa</taxon>
        <taxon>Arthropoda</taxon>
        <taxon>Hexapoda</taxon>
        <taxon>Insecta</taxon>
        <taxon>Pterygota</taxon>
        <taxon>Neoptera</taxon>
        <taxon>Endopterygota</taxon>
        <taxon>Coleoptera</taxon>
        <taxon>Polyphaga</taxon>
        <taxon>Elateriformia</taxon>
        <taxon>Elateroidea</taxon>
        <taxon>Elateridae</taxon>
        <taxon>Agrypninae</taxon>
        <taxon>Pyrophorini</taxon>
        <taxon>Ignelater</taxon>
    </lineage>
</organism>
<keyword evidence="7" id="KW-0653">Protein transport</keyword>
<dbReference type="Gene3D" id="1.25.10.10">
    <property type="entry name" value="Leucine-rich Repeat Variant"/>
    <property type="match status" value="1"/>
</dbReference>